<keyword evidence="1" id="KW-1133">Transmembrane helix</keyword>
<organism evidence="2 3">
    <name type="scientific">Mesorhizobium helmanticense</name>
    <dbReference type="NCBI Taxonomy" id="1776423"/>
    <lineage>
        <taxon>Bacteria</taxon>
        <taxon>Pseudomonadati</taxon>
        <taxon>Pseudomonadota</taxon>
        <taxon>Alphaproteobacteria</taxon>
        <taxon>Hyphomicrobiales</taxon>
        <taxon>Phyllobacteriaceae</taxon>
        <taxon>Mesorhizobium</taxon>
    </lineage>
</organism>
<dbReference type="OrthoDB" id="7341345at2"/>
<evidence type="ECO:0000256" key="1">
    <source>
        <dbReference type="SAM" id="Phobius"/>
    </source>
</evidence>
<dbReference type="InterPro" id="IPR011053">
    <property type="entry name" value="Single_hybrid_motif"/>
</dbReference>
<dbReference type="EMBL" id="PZJX01000003">
    <property type="protein sequence ID" value="PTE12239.1"/>
    <property type="molecule type" value="Genomic_DNA"/>
</dbReference>
<dbReference type="AlphaFoldDB" id="A0A2T4J2W2"/>
<gene>
    <name evidence="2" type="ORF">C9427_01220</name>
</gene>
<proteinExistence type="predicted"/>
<dbReference type="PANTHER" id="PTHR30386:SF17">
    <property type="entry name" value="ALKALINE PROTEASE SECRETION PROTEIN APRE"/>
    <property type="match status" value="1"/>
</dbReference>
<accession>A0A2T4J2W2</accession>
<protein>
    <submittedName>
        <fullName evidence="2">Multidrug transporter</fullName>
    </submittedName>
</protein>
<dbReference type="PANTHER" id="PTHR30386">
    <property type="entry name" value="MEMBRANE FUSION SUBUNIT OF EMRAB-TOLC MULTIDRUG EFFLUX PUMP"/>
    <property type="match status" value="1"/>
</dbReference>
<dbReference type="InterPro" id="IPR050739">
    <property type="entry name" value="MFP"/>
</dbReference>
<comment type="caution">
    <text evidence="2">The sequence shown here is derived from an EMBL/GenBank/DDBJ whole genome shotgun (WGS) entry which is preliminary data.</text>
</comment>
<evidence type="ECO:0000313" key="3">
    <source>
        <dbReference type="Proteomes" id="UP000240259"/>
    </source>
</evidence>
<keyword evidence="1" id="KW-0472">Membrane</keyword>
<dbReference type="Gene3D" id="2.40.50.100">
    <property type="match status" value="1"/>
</dbReference>
<reference evidence="2 3" key="1">
    <citation type="submission" date="2018-03" db="EMBL/GenBank/DDBJ databases">
        <title>Genome sequence of the symbiotic type strain Mesorhizobium helmanticense CSLC115NT isolated from Lotus corniculatus nodules.</title>
        <authorList>
            <person name="Sannazzaro A.I."/>
            <person name="Torres Tejerizo G.A."/>
            <person name="Dip D."/>
            <person name="Caballero M."/>
            <person name="Pistorio M."/>
            <person name="Estrella M.J."/>
        </authorList>
    </citation>
    <scope>NUCLEOTIDE SEQUENCE [LARGE SCALE GENOMIC DNA]</scope>
    <source>
        <strain evidence="2 3">CSLC115N</strain>
    </source>
</reference>
<keyword evidence="1" id="KW-0812">Transmembrane</keyword>
<name>A0A2T4J2W2_9HYPH</name>
<keyword evidence="3" id="KW-1185">Reference proteome</keyword>
<dbReference type="Proteomes" id="UP000240259">
    <property type="component" value="Unassembled WGS sequence"/>
</dbReference>
<feature type="transmembrane region" description="Helical" evidence="1">
    <location>
        <begin position="21"/>
        <end position="45"/>
    </location>
</feature>
<dbReference type="SUPFAM" id="SSF51230">
    <property type="entry name" value="Single hybrid motif"/>
    <property type="match status" value="1"/>
</dbReference>
<sequence>MKYIRKHVRVDNLGKQQRASFGGWGRMVYLALLGLFSLSIVYYLIGDAVVLSADGIVLKDRYAVDAAYPAKVTHVFVKAGDKVETGTLLVELESFDMVKEIAELLLREGELAVRESQLQSRYEAIQSVMPLAERTARETRTTLARIDTIVTAGIVSTSTKDEAVRGSFQAAEHLADLKGQLEATKSELALVAQFRARSGEAMDEVKAIYDGGNIRSVTEGVVGAKVPSPGQVLRFGDQLLQINGGKSYVLAYLPDHYLFSLREGMAVDVGNGTERARGTVEKILSVADALPDEFQNMFRPRDRSRLVRIALEESNSFAVSQKISVSGCAFGFCWAR</sequence>
<evidence type="ECO:0000313" key="2">
    <source>
        <dbReference type="EMBL" id="PTE12239.1"/>
    </source>
</evidence>